<dbReference type="GeneID" id="102545461"/>
<dbReference type="AlphaFoldDB" id="A0A6I9IAV4"/>
<dbReference type="InParanoid" id="A0A6I9IAV4"/>
<dbReference type="FunCoup" id="A0A6I9IAV4">
    <property type="interactions" value="97"/>
</dbReference>
<evidence type="ECO:0000313" key="2">
    <source>
        <dbReference type="Proteomes" id="UP001652581"/>
    </source>
</evidence>
<proteinExistence type="predicted"/>
<sequence length="54" mass="6062">MPGKRARKSAQPSPTRVPADPEAECAIQLRRIGDKLNFRQKLLNLISKLFRSGT</sequence>
<dbReference type="GO" id="GO:0001836">
    <property type="term" value="P:release of cytochrome c from mitochondria"/>
    <property type="evidence" value="ECO:0007669"/>
    <property type="project" value="InterPro"/>
</dbReference>
<evidence type="ECO:0000256" key="1">
    <source>
        <dbReference type="SAM" id="MobiDB-lite"/>
    </source>
</evidence>
<dbReference type="GO" id="GO:0043065">
    <property type="term" value="P:positive regulation of apoptotic process"/>
    <property type="evidence" value="ECO:0007669"/>
    <property type="project" value="InterPro"/>
</dbReference>
<dbReference type="RefSeq" id="XP_006205798.1">
    <property type="nucleotide sequence ID" value="XM_006205736.4"/>
</dbReference>
<protein>
    <submittedName>
        <fullName evidence="3">Phorbol-12-myristate-13-acetate-induced protein 1</fullName>
    </submittedName>
</protein>
<dbReference type="Pfam" id="PF15150">
    <property type="entry name" value="PMAIP1"/>
    <property type="match status" value="1"/>
</dbReference>
<dbReference type="Proteomes" id="UP001652581">
    <property type="component" value="Chromosome 30"/>
</dbReference>
<feature type="region of interest" description="Disordered" evidence="1">
    <location>
        <begin position="1"/>
        <end position="22"/>
    </location>
</feature>
<keyword evidence="2" id="KW-1185">Reference proteome</keyword>
<dbReference type="CTD" id="5366"/>
<name>A0A6I9IAV4_VICPA</name>
<organism evidence="2 3">
    <name type="scientific">Vicugna pacos</name>
    <name type="common">Alpaca</name>
    <name type="synonym">Lama pacos</name>
    <dbReference type="NCBI Taxonomy" id="30538"/>
    <lineage>
        <taxon>Eukaryota</taxon>
        <taxon>Metazoa</taxon>
        <taxon>Chordata</taxon>
        <taxon>Craniata</taxon>
        <taxon>Vertebrata</taxon>
        <taxon>Euteleostomi</taxon>
        <taxon>Mammalia</taxon>
        <taxon>Eutheria</taxon>
        <taxon>Laurasiatheria</taxon>
        <taxon>Artiodactyla</taxon>
        <taxon>Tylopoda</taxon>
        <taxon>Camelidae</taxon>
        <taxon>Vicugna</taxon>
    </lineage>
</organism>
<dbReference type="GO" id="GO:0006974">
    <property type="term" value="P:DNA damage response"/>
    <property type="evidence" value="ECO:0007669"/>
    <property type="project" value="InterPro"/>
</dbReference>
<accession>A0A6I9IAV4</accession>
<evidence type="ECO:0000313" key="3">
    <source>
        <dbReference type="RefSeq" id="XP_006205798.1"/>
    </source>
</evidence>
<dbReference type="InterPro" id="IPR024140">
    <property type="entry name" value="Noxa"/>
</dbReference>
<dbReference type="KEGG" id="vpc:102545461"/>
<dbReference type="PANTHER" id="PTHR14299:SF0">
    <property type="entry name" value="PHORBOL-12-MYRISTATE-13-ACETATE-INDUCED PROTEIN 1"/>
    <property type="match status" value="1"/>
</dbReference>
<reference evidence="3" key="1">
    <citation type="submission" date="2025-08" db="UniProtKB">
        <authorList>
            <consortium name="RefSeq"/>
        </authorList>
    </citation>
    <scope>IDENTIFICATION</scope>
</reference>
<dbReference type="PANTHER" id="PTHR14299">
    <property type="entry name" value="PHORBOL-12-MYRISTATE-13-ACETATE-INDUCED PROTEIN 1"/>
    <property type="match status" value="1"/>
</dbReference>
<dbReference type="GO" id="GO:0005739">
    <property type="term" value="C:mitochondrion"/>
    <property type="evidence" value="ECO:0007669"/>
    <property type="project" value="TreeGrafter"/>
</dbReference>
<dbReference type="OrthoDB" id="8793015at2759"/>
<gene>
    <name evidence="3" type="primary">PMAIP1</name>
</gene>